<dbReference type="SUPFAM" id="SSF52833">
    <property type="entry name" value="Thioredoxin-like"/>
    <property type="match status" value="1"/>
</dbReference>
<proteinExistence type="predicted"/>
<gene>
    <name evidence="1" type="ORF">Y981_06860</name>
</gene>
<accession>A0A059XZD2</accession>
<dbReference type="InterPro" id="IPR036249">
    <property type="entry name" value="Thioredoxin-like_sf"/>
</dbReference>
<dbReference type="AlphaFoldDB" id="A0A059XZD2"/>
<dbReference type="KEGG" id="lfp:Y981_06860"/>
<evidence type="ECO:0000313" key="2">
    <source>
        <dbReference type="Proteomes" id="UP000027059"/>
    </source>
</evidence>
<evidence type="ECO:0000313" key="1">
    <source>
        <dbReference type="EMBL" id="AIA30577.1"/>
    </source>
</evidence>
<reference evidence="1 2" key="2">
    <citation type="journal article" date="2015" name="Biomed. Res. Int.">
        <title>Effects of Arsenite Resistance on the Growth and Functional Gene Expression of Leptospirillum ferriphilum and Acidithiobacillus thiooxidans in Pure Culture and Coculture.</title>
        <authorList>
            <person name="Jiang H."/>
            <person name="Liang Y."/>
            <person name="Yin H."/>
            <person name="Xiao Y."/>
            <person name="Guo X."/>
            <person name="Xu Y."/>
            <person name="Hu Q."/>
            <person name="Liu H."/>
            <person name="Liu X."/>
        </authorList>
    </citation>
    <scope>NUCLEOTIDE SEQUENCE [LARGE SCALE GENOMIC DNA]</scope>
    <source>
        <strain evidence="1 2">YSK</strain>
    </source>
</reference>
<name>A0A059XZD2_9BACT</name>
<keyword evidence="2" id="KW-1185">Reference proteome</keyword>
<dbReference type="EMBL" id="CP007243">
    <property type="protein sequence ID" value="AIA30577.1"/>
    <property type="molecule type" value="Genomic_DNA"/>
</dbReference>
<organism evidence="1 2">
    <name type="scientific">Leptospirillum ferriphilum YSK</name>
    <dbReference type="NCBI Taxonomy" id="1441628"/>
    <lineage>
        <taxon>Bacteria</taxon>
        <taxon>Pseudomonadati</taxon>
        <taxon>Nitrospirota</taxon>
        <taxon>Nitrospiria</taxon>
        <taxon>Nitrospirales</taxon>
        <taxon>Nitrospiraceae</taxon>
        <taxon>Leptospirillum</taxon>
    </lineage>
</organism>
<sequence length="86" mass="9818">MGKGNEDLKLLTQSHIVSLGLEKDILVTKTGCLDQCEYGPMVLLYPEGTWYSGMDEKSVRTLVEQIRDGKELLPRNLFYQIEQKRG</sequence>
<protein>
    <submittedName>
        <fullName evidence="1">Ferredoxin</fullName>
    </submittedName>
</protein>
<dbReference type="CDD" id="cd02980">
    <property type="entry name" value="TRX_Fd_family"/>
    <property type="match status" value="1"/>
</dbReference>
<dbReference type="Proteomes" id="UP000027059">
    <property type="component" value="Chromosome"/>
</dbReference>
<reference evidence="2" key="1">
    <citation type="submission" date="2014-02" db="EMBL/GenBank/DDBJ databases">
        <title>Complete genome sequence and comparative genomic analysis of the nitrogen-fixing bacterium Leptospirillum ferriphilum YSK.</title>
        <authorList>
            <person name="Guo X."/>
            <person name="Yin H."/>
            <person name="Liang Y."/>
            <person name="Hu Q."/>
            <person name="Ma L."/>
            <person name="Xiao Y."/>
            <person name="Zhang X."/>
            <person name="Qiu G."/>
            <person name="Liu X."/>
        </authorList>
    </citation>
    <scope>NUCLEOTIDE SEQUENCE [LARGE SCALE GENOMIC DNA]</scope>
    <source>
        <strain evidence="2">YSK</strain>
    </source>
</reference>
<dbReference type="HOGENOM" id="CLU_126515_1_2_0"/>
<dbReference type="Gene3D" id="3.40.30.10">
    <property type="entry name" value="Glutaredoxin"/>
    <property type="match status" value="1"/>
</dbReference>